<dbReference type="PROSITE" id="PS50095">
    <property type="entry name" value="PLAT"/>
    <property type="match status" value="1"/>
</dbReference>
<proteinExistence type="predicted"/>
<dbReference type="InterPro" id="IPR001024">
    <property type="entry name" value="PLAT/LH2_dom"/>
</dbReference>
<organism evidence="4 5">
    <name type="scientific">Carnegiea gigantea</name>
    <dbReference type="NCBI Taxonomy" id="171969"/>
    <lineage>
        <taxon>Eukaryota</taxon>
        <taxon>Viridiplantae</taxon>
        <taxon>Streptophyta</taxon>
        <taxon>Embryophyta</taxon>
        <taxon>Tracheophyta</taxon>
        <taxon>Spermatophyta</taxon>
        <taxon>Magnoliopsida</taxon>
        <taxon>eudicotyledons</taxon>
        <taxon>Gunneridae</taxon>
        <taxon>Pentapetalae</taxon>
        <taxon>Caryophyllales</taxon>
        <taxon>Cactineae</taxon>
        <taxon>Cactaceae</taxon>
        <taxon>Cactoideae</taxon>
        <taxon>Echinocereeae</taxon>
        <taxon>Carnegiea</taxon>
    </lineage>
</organism>
<keyword evidence="5" id="KW-1185">Reference proteome</keyword>
<dbReference type="InterPro" id="IPR036392">
    <property type="entry name" value="PLAT/LH2_dom_sf"/>
</dbReference>
<evidence type="ECO:0000313" key="4">
    <source>
        <dbReference type="EMBL" id="KAJ8446665.1"/>
    </source>
</evidence>
<name>A0A9Q1KPF8_9CARY</name>
<reference evidence="4" key="1">
    <citation type="submission" date="2022-04" db="EMBL/GenBank/DDBJ databases">
        <title>Carnegiea gigantea Genome sequencing and assembly v2.</title>
        <authorList>
            <person name="Copetti D."/>
            <person name="Sanderson M.J."/>
            <person name="Burquez A."/>
            <person name="Wojciechowski M.F."/>
        </authorList>
    </citation>
    <scope>NUCLEOTIDE SEQUENCE</scope>
    <source>
        <strain evidence="4">SGP5-SGP5p</strain>
        <tissue evidence="4">Aerial part</tissue>
    </source>
</reference>
<dbReference type="SUPFAM" id="SSF49723">
    <property type="entry name" value="Lipase/lipooxygenase domain (PLAT/LH2 domain)"/>
    <property type="match status" value="1"/>
</dbReference>
<evidence type="ECO:0000256" key="1">
    <source>
        <dbReference type="PROSITE-ProRule" id="PRU00152"/>
    </source>
</evidence>
<feature type="domain" description="PLAT" evidence="3">
    <location>
        <begin position="28"/>
        <end position="155"/>
    </location>
</feature>
<dbReference type="Gene3D" id="2.60.60.20">
    <property type="entry name" value="PLAT/LH2 domain"/>
    <property type="match status" value="1"/>
</dbReference>
<dbReference type="CDD" id="cd01754">
    <property type="entry name" value="PLAT_plant_stress"/>
    <property type="match status" value="1"/>
</dbReference>
<dbReference type="OrthoDB" id="5322100at2759"/>
<dbReference type="Proteomes" id="UP001153076">
    <property type="component" value="Unassembled WGS sequence"/>
</dbReference>
<comment type="caution">
    <text evidence="1">Lacks conserved residue(s) required for the propagation of feature annotation.</text>
</comment>
<evidence type="ECO:0000256" key="2">
    <source>
        <dbReference type="SAM" id="SignalP"/>
    </source>
</evidence>
<feature type="signal peptide" evidence="2">
    <location>
        <begin position="1"/>
        <end position="22"/>
    </location>
</feature>
<accession>A0A9Q1KPF8</accession>
<evidence type="ECO:0000313" key="5">
    <source>
        <dbReference type="Proteomes" id="UP001153076"/>
    </source>
</evidence>
<dbReference type="EMBL" id="JAKOGI010000051">
    <property type="protein sequence ID" value="KAJ8446665.1"/>
    <property type="molecule type" value="Genomic_DNA"/>
</dbReference>
<gene>
    <name evidence="4" type="ORF">Cgig2_002827</name>
</gene>
<dbReference type="PANTHER" id="PTHR31718:SF0">
    <property type="entry name" value="PLAT DOMAIN-CONTAINING PROTEIN 2"/>
    <property type="match status" value="1"/>
</dbReference>
<protein>
    <recommendedName>
        <fullName evidence="3">PLAT domain-containing protein</fullName>
    </recommendedName>
</protein>
<dbReference type="PANTHER" id="PTHR31718">
    <property type="entry name" value="PLAT DOMAIN-CONTAINING PROTEIN"/>
    <property type="match status" value="1"/>
</dbReference>
<evidence type="ECO:0000259" key="3">
    <source>
        <dbReference type="PROSITE" id="PS50095"/>
    </source>
</evidence>
<keyword evidence="2" id="KW-0732">Signal</keyword>
<sequence>MEISRASITIFILLSLALVAHSADEYECVYTIYIRTGSIIKAGTDSIISLELWTANGDGVNITDIEAWGGLMGQNYDYFERGHLDIFSGRGPCLSGPVCAVRLISDGSGPHPGWYVNYVEVTTTGPHLGCNQRRFDIEQWLALDAPPYQLIATRNYCSEDLSKNLSPNFIPIAKSSVVASS</sequence>
<feature type="chain" id="PRO_5040123005" description="PLAT domain-containing protein" evidence="2">
    <location>
        <begin position="23"/>
        <end position="181"/>
    </location>
</feature>
<dbReference type="AlphaFoldDB" id="A0A9Q1KPF8"/>
<comment type="caution">
    <text evidence="4">The sequence shown here is derived from an EMBL/GenBank/DDBJ whole genome shotgun (WGS) entry which is preliminary data.</text>
</comment>
<dbReference type="Pfam" id="PF01477">
    <property type="entry name" value="PLAT"/>
    <property type="match status" value="1"/>
</dbReference>